<comment type="caution">
    <text evidence="2">The sequence shown here is derived from an EMBL/GenBank/DDBJ whole genome shotgun (WGS) entry which is preliminary data.</text>
</comment>
<dbReference type="Proteomes" id="UP001170674">
    <property type="component" value="Unassembled WGS sequence"/>
</dbReference>
<proteinExistence type="predicted"/>
<name>A0ABT9D3N0_9MOLU</name>
<dbReference type="RefSeq" id="WP_304514762.1">
    <property type="nucleotide sequence ID" value="NZ_JAOSIR010000012.1"/>
</dbReference>
<feature type="transmembrane region" description="Helical" evidence="1">
    <location>
        <begin position="7"/>
        <end position="24"/>
    </location>
</feature>
<evidence type="ECO:0008006" key="4">
    <source>
        <dbReference type="Google" id="ProtNLM"/>
    </source>
</evidence>
<reference evidence="2 3" key="1">
    <citation type="journal article" date="2023" name="Int. J. Syst. Evol. Microbiol.">
        <title>The observation of taxonomic boundaries for the 16SrII and 16SrXXV phytoplasmas using genome-based delimitation.</title>
        <authorList>
            <person name="Rodrigues Jardim B."/>
            <person name="Tran-Nguyen L.T.T."/>
            <person name="Gambley C."/>
            <person name="Al-Sadi A.M."/>
            <person name="Al-Subhi A.M."/>
            <person name="Foissac X."/>
            <person name="Salar P."/>
            <person name="Cai H."/>
            <person name="Yang J.Y."/>
            <person name="Davis R."/>
            <person name="Jones L."/>
            <person name="Rodoni B."/>
            <person name="Constable F.E."/>
        </authorList>
    </citation>
    <scope>NUCLEOTIDE SEQUENCE [LARGE SCALE GENOMIC DNA]</scope>
    <source>
        <strain evidence="2">BAWM-OMN-P53</strain>
    </source>
</reference>
<evidence type="ECO:0000256" key="1">
    <source>
        <dbReference type="SAM" id="Phobius"/>
    </source>
</evidence>
<keyword evidence="1" id="KW-1133">Transmembrane helix</keyword>
<keyword evidence="1" id="KW-0812">Transmembrane</keyword>
<protein>
    <recommendedName>
        <fullName evidence="4">Effector</fullName>
    </recommendedName>
</protein>
<keyword evidence="1" id="KW-0472">Membrane</keyword>
<evidence type="ECO:0000313" key="3">
    <source>
        <dbReference type="Proteomes" id="UP001170674"/>
    </source>
</evidence>
<keyword evidence="3" id="KW-1185">Reference proteome</keyword>
<evidence type="ECO:0000313" key="2">
    <source>
        <dbReference type="EMBL" id="MDO8059251.1"/>
    </source>
</evidence>
<sequence length="99" mass="11677">MKKIKNIYFFFIIIIILIIIYNSYNTINLNNSDFKIINKSDNNSEDQISENSFESTSTMQTYLSTNQNFHYISIPDKKENNKNIIFSRGAPKRPKFRAI</sequence>
<accession>A0ABT9D3N0</accession>
<organism evidence="2 3">
    <name type="scientific">Candidatus Phytoplasma crotalariae</name>
    <dbReference type="NCBI Taxonomy" id="2982627"/>
    <lineage>
        <taxon>Bacteria</taxon>
        <taxon>Bacillati</taxon>
        <taxon>Mycoplasmatota</taxon>
        <taxon>Mollicutes</taxon>
        <taxon>Acholeplasmatales</taxon>
        <taxon>Acholeplasmataceae</taxon>
        <taxon>Candidatus Phytoplasma</taxon>
        <taxon>16SrII (Peanut WB group)</taxon>
    </lineage>
</organism>
<dbReference type="EMBL" id="JAOSIR010000012">
    <property type="protein sequence ID" value="MDO8059251.1"/>
    <property type="molecule type" value="Genomic_DNA"/>
</dbReference>
<gene>
    <name evidence="2" type="ORF">OC683_01315</name>
</gene>